<proteinExistence type="predicted"/>
<evidence type="ECO:0000313" key="3">
    <source>
        <dbReference type="Proteomes" id="UP001530293"/>
    </source>
</evidence>
<gene>
    <name evidence="2" type="ORF">ACHAWU_003084</name>
</gene>
<reference evidence="2 3" key="1">
    <citation type="submission" date="2024-10" db="EMBL/GenBank/DDBJ databases">
        <title>Updated reference genomes for cyclostephanoid diatoms.</title>
        <authorList>
            <person name="Roberts W.R."/>
            <person name="Alverson A.J."/>
        </authorList>
    </citation>
    <scope>NUCLEOTIDE SEQUENCE [LARGE SCALE GENOMIC DNA]</scope>
    <source>
        <strain evidence="2 3">AJA232-27</strain>
    </source>
</reference>
<organism evidence="2 3">
    <name type="scientific">Discostella pseudostelligera</name>
    <dbReference type="NCBI Taxonomy" id="259834"/>
    <lineage>
        <taxon>Eukaryota</taxon>
        <taxon>Sar</taxon>
        <taxon>Stramenopiles</taxon>
        <taxon>Ochrophyta</taxon>
        <taxon>Bacillariophyta</taxon>
        <taxon>Coscinodiscophyceae</taxon>
        <taxon>Thalassiosirophycidae</taxon>
        <taxon>Stephanodiscales</taxon>
        <taxon>Stephanodiscaceae</taxon>
        <taxon>Discostella</taxon>
    </lineage>
</organism>
<keyword evidence="3" id="KW-1185">Reference proteome</keyword>
<dbReference type="AlphaFoldDB" id="A0ABD3MNQ9"/>
<comment type="caution">
    <text evidence="2">The sequence shown here is derived from an EMBL/GenBank/DDBJ whole genome shotgun (WGS) entry which is preliminary data.</text>
</comment>
<feature type="region of interest" description="Disordered" evidence="1">
    <location>
        <begin position="1"/>
        <end position="64"/>
    </location>
</feature>
<name>A0ABD3MNQ9_9STRA</name>
<dbReference type="EMBL" id="JALLBG020000095">
    <property type="protein sequence ID" value="KAL3765543.1"/>
    <property type="molecule type" value="Genomic_DNA"/>
</dbReference>
<feature type="compositionally biased region" description="Low complexity" evidence="1">
    <location>
        <begin position="16"/>
        <end position="56"/>
    </location>
</feature>
<evidence type="ECO:0000313" key="2">
    <source>
        <dbReference type="EMBL" id="KAL3765543.1"/>
    </source>
</evidence>
<sequence length="91" mass="9163">MEDPFVEFGKSSEQKSAGMGNGSTSNANASSSQLSFSDIAFPSTTSSPSTSSSTSSQEGGNLNNTLQNKQICFGLSLATNTSNAAAAAASR</sequence>
<accession>A0ABD3MNQ9</accession>
<evidence type="ECO:0000256" key="1">
    <source>
        <dbReference type="SAM" id="MobiDB-lite"/>
    </source>
</evidence>
<protein>
    <submittedName>
        <fullName evidence="2">Uncharacterized protein</fullName>
    </submittedName>
</protein>
<dbReference type="Proteomes" id="UP001530293">
    <property type="component" value="Unassembled WGS sequence"/>
</dbReference>